<feature type="non-terminal residue" evidence="1">
    <location>
        <position position="101"/>
    </location>
</feature>
<dbReference type="SUPFAM" id="SSF53822">
    <property type="entry name" value="Periplasmic binding protein-like I"/>
    <property type="match status" value="1"/>
</dbReference>
<protein>
    <submittedName>
        <fullName evidence="1">Uncharacterized protein</fullName>
    </submittedName>
</protein>
<reference evidence="1" key="1">
    <citation type="submission" date="2014-12" db="EMBL/GenBank/DDBJ databases">
        <title>Insight into the proteome of Arion vulgaris.</title>
        <authorList>
            <person name="Aradska J."/>
            <person name="Bulat T."/>
            <person name="Smidak R."/>
            <person name="Sarate P."/>
            <person name="Gangsoo J."/>
            <person name="Sialana F."/>
            <person name="Bilban M."/>
            <person name="Lubec G."/>
        </authorList>
    </citation>
    <scope>NUCLEOTIDE SEQUENCE</scope>
    <source>
        <tissue evidence="1">Skin</tissue>
    </source>
</reference>
<dbReference type="AlphaFoldDB" id="A0A0B6YJW7"/>
<name>A0A0B6YJW7_9EUPU</name>
<gene>
    <name evidence="1" type="primary">ORF26136</name>
</gene>
<dbReference type="EMBL" id="HACG01008960">
    <property type="protein sequence ID" value="CEK55825.1"/>
    <property type="molecule type" value="Transcribed_RNA"/>
</dbReference>
<feature type="non-terminal residue" evidence="1">
    <location>
        <position position="1"/>
    </location>
</feature>
<dbReference type="InterPro" id="IPR028082">
    <property type="entry name" value="Peripla_BP_I"/>
</dbReference>
<sequence>TDYVSRSLEISQLKNVIFVNGDQHESTFSTTGPYSEQFSDIVVQISTALGWDKIIIISEKHPVYEQEMKVLFAKAYKNNICIVAEMYFNIADILRTSSHLK</sequence>
<dbReference type="Gene3D" id="3.40.50.2300">
    <property type="match status" value="1"/>
</dbReference>
<organism evidence="1">
    <name type="scientific">Arion vulgaris</name>
    <dbReference type="NCBI Taxonomy" id="1028688"/>
    <lineage>
        <taxon>Eukaryota</taxon>
        <taxon>Metazoa</taxon>
        <taxon>Spiralia</taxon>
        <taxon>Lophotrochozoa</taxon>
        <taxon>Mollusca</taxon>
        <taxon>Gastropoda</taxon>
        <taxon>Heterobranchia</taxon>
        <taxon>Euthyneura</taxon>
        <taxon>Panpulmonata</taxon>
        <taxon>Eupulmonata</taxon>
        <taxon>Stylommatophora</taxon>
        <taxon>Helicina</taxon>
        <taxon>Arionoidea</taxon>
        <taxon>Arionidae</taxon>
        <taxon>Arion</taxon>
    </lineage>
</organism>
<proteinExistence type="predicted"/>
<accession>A0A0B6YJW7</accession>
<evidence type="ECO:0000313" key="1">
    <source>
        <dbReference type="EMBL" id="CEK55825.1"/>
    </source>
</evidence>